<name>A0ABR7NV44_9FIRM</name>
<evidence type="ECO:0000313" key="10">
    <source>
        <dbReference type="EMBL" id="MBC8599969.1"/>
    </source>
</evidence>
<feature type="domain" description="HTH LytTR-type" evidence="9">
    <location>
        <begin position="145"/>
        <end position="238"/>
    </location>
</feature>
<evidence type="ECO:0000259" key="9">
    <source>
        <dbReference type="PROSITE" id="PS50930"/>
    </source>
</evidence>
<dbReference type="Proteomes" id="UP000647491">
    <property type="component" value="Unassembled WGS sequence"/>
</dbReference>
<evidence type="ECO:0000256" key="5">
    <source>
        <dbReference type="ARBA" id="ARBA00024867"/>
    </source>
</evidence>
<dbReference type="PANTHER" id="PTHR37299:SF3">
    <property type="entry name" value="STAGE 0 SPORULATION PROTEIN A HOMOLOG"/>
    <property type="match status" value="1"/>
</dbReference>
<dbReference type="EMBL" id="JACRTJ010000027">
    <property type="protein sequence ID" value="MBC8599969.1"/>
    <property type="molecule type" value="Genomic_DNA"/>
</dbReference>
<evidence type="ECO:0000313" key="11">
    <source>
        <dbReference type="Proteomes" id="UP000647491"/>
    </source>
</evidence>
<keyword evidence="4" id="KW-0010">Activator</keyword>
<sequence>MLPVIVCDDDSFTLHTISELLKRSIESCGQNARIACLTASGRELLGFIQKNPGTYLYFLDFDLGRQELNGIDLVRQIYQTDPQGKIVFVTSHTDKGMEILKSGIQALGFIEKSLDHEKMVREFSRYLTLASPRKEERGCRPSIEIPLGIDETVRLPIDDICYVDSVKTVAHSICYHTLDGSAVTVRDTMDHAQELLGDRFIRCHRSVLVNQSHVLSLENGMLRLSNGEAVSCAFGKRKLMAGYCIRRKEFSDGC</sequence>
<dbReference type="Gene3D" id="3.40.50.2300">
    <property type="match status" value="1"/>
</dbReference>
<gene>
    <name evidence="10" type="ORF">H8708_12155</name>
</gene>
<keyword evidence="7" id="KW-0597">Phosphoprotein</keyword>
<dbReference type="PROSITE" id="PS50930">
    <property type="entry name" value="HTH_LYTTR"/>
    <property type="match status" value="1"/>
</dbReference>
<keyword evidence="2" id="KW-0963">Cytoplasm</keyword>
<keyword evidence="3" id="KW-0902">Two-component regulatory system</keyword>
<protein>
    <recommendedName>
        <fullName evidence="1">Stage 0 sporulation protein A homolog</fullName>
    </recommendedName>
</protein>
<dbReference type="InterPro" id="IPR011006">
    <property type="entry name" value="CheY-like_superfamily"/>
</dbReference>
<evidence type="ECO:0000256" key="7">
    <source>
        <dbReference type="PROSITE-ProRule" id="PRU00169"/>
    </source>
</evidence>
<dbReference type="InterPro" id="IPR007492">
    <property type="entry name" value="LytTR_DNA-bd_dom"/>
</dbReference>
<dbReference type="SUPFAM" id="SSF52172">
    <property type="entry name" value="CheY-like"/>
    <property type="match status" value="1"/>
</dbReference>
<comment type="caution">
    <text evidence="10">The sequence shown here is derived from an EMBL/GenBank/DDBJ whole genome shotgun (WGS) entry which is preliminary data.</text>
</comment>
<evidence type="ECO:0000256" key="1">
    <source>
        <dbReference type="ARBA" id="ARBA00018672"/>
    </source>
</evidence>
<evidence type="ECO:0000259" key="8">
    <source>
        <dbReference type="PROSITE" id="PS50110"/>
    </source>
</evidence>
<comment type="function">
    <text evidence="5">May play the central regulatory role in sporulation. It may be an element of the effector pathway responsible for the activation of sporulation genes in response to nutritional stress. Spo0A may act in concert with spo0H (a sigma factor) to control the expression of some genes that are critical to the sporulation process.</text>
</comment>
<proteinExistence type="predicted"/>
<evidence type="ECO:0000256" key="2">
    <source>
        <dbReference type="ARBA" id="ARBA00022490"/>
    </source>
</evidence>
<feature type="domain" description="Response regulatory" evidence="8">
    <location>
        <begin position="3"/>
        <end position="127"/>
    </location>
</feature>
<dbReference type="Pfam" id="PF00072">
    <property type="entry name" value="Response_reg"/>
    <property type="match status" value="1"/>
</dbReference>
<keyword evidence="11" id="KW-1185">Reference proteome</keyword>
<reference evidence="10 11" key="1">
    <citation type="submission" date="2020-08" db="EMBL/GenBank/DDBJ databases">
        <title>Genome public.</title>
        <authorList>
            <person name="Liu C."/>
            <person name="Sun Q."/>
        </authorList>
    </citation>
    <scope>NUCLEOTIDE SEQUENCE [LARGE SCALE GENOMIC DNA]</scope>
    <source>
        <strain evidence="10 11">BX10</strain>
    </source>
</reference>
<dbReference type="SMART" id="SM00448">
    <property type="entry name" value="REC"/>
    <property type="match status" value="1"/>
</dbReference>
<evidence type="ECO:0000256" key="6">
    <source>
        <dbReference type="ARBA" id="ARBA00037164"/>
    </source>
</evidence>
<comment type="function">
    <text evidence="6">Required for high-level post-exponential phase expression of a series of secreted proteins.</text>
</comment>
<evidence type="ECO:0000256" key="4">
    <source>
        <dbReference type="ARBA" id="ARBA00023159"/>
    </source>
</evidence>
<dbReference type="Gene3D" id="2.40.50.1020">
    <property type="entry name" value="LytTr DNA-binding domain"/>
    <property type="match status" value="1"/>
</dbReference>
<dbReference type="InterPro" id="IPR001789">
    <property type="entry name" value="Sig_transdc_resp-reg_receiver"/>
</dbReference>
<organism evidence="10 11">
    <name type="scientific">Enterocloster hominis</name>
    <name type="common">ex Liu et al. 2021</name>
    <dbReference type="NCBI Taxonomy" id="2763663"/>
    <lineage>
        <taxon>Bacteria</taxon>
        <taxon>Bacillati</taxon>
        <taxon>Bacillota</taxon>
        <taxon>Clostridia</taxon>
        <taxon>Lachnospirales</taxon>
        <taxon>Lachnospiraceae</taxon>
        <taxon>Enterocloster</taxon>
    </lineage>
</organism>
<accession>A0ABR7NV44</accession>
<dbReference type="InterPro" id="IPR046947">
    <property type="entry name" value="LytR-like"/>
</dbReference>
<dbReference type="RefSeq" id="WP_262428007.1">
    <property type="nucleotide sequence ID" value="NZ_JACRTJ010000027.1"/>
</dbReference>
<dbReference type="Pfam" id="PF04397">
    <property type="entry name" value="LytTR"/>
    <property type="match status" value="1"/>
</dbReference>
<dbReference type="SMART" id="SM00850">
    <property type="entry name" value="LytTR"/>
    <property type="match status" value="1"/>
</dbReference>
<feature type="modified residue" description="4-aspartylphosphate" evidence="7">
    <location>
        <position position="60"/>
    </location>
</feature>
<dbReference type="PANTHER" id="PTHR37299">
    <property type="entry name" value="TRANSCRIPTIONAL REGULATOR-RELATED"/>
    <property type="match status" value="1"/>
</dbReference>
<dbReference type="PROSITE" id="PS50110">
    <property type="entry name" value="RESPONSE_REGULATORY"/>
    <property type="match status" value="1"/>
</dbReference>
<evidence type="ECO:0000256" key="3">
    <source>
        <dbReference type="ARBA" id="ARBA00023012"/>
    </source>
</evidence>